<dbReference type="EMBL" id="BAAAES010000026">
    <property type="protein sequence ID" value="GAA0679150.1"/>
    <property type="molecule type" value="Genomic_DNA"/>
</dbReference>
<accession>A0ABN1I1L3</accession>
<keyword evidence="2" id="KW-1185">Reference proteome</keyword>
<comment type="caution">
    <text evidence="1">The sequence shown here is derived from an EMBL/GenBank/DDBJ whole genome shotgun (WGS) entry which is preliminary data.</text>
</comment>
<dbReference type="Gene3D" id="2.60.120.620">
    <property type="entry name" value="q2cbj1_9rhob like domain"/>
    <property type="match status" value="1"/>
</dbReference>
<reference evidence="1 2" key="1">
    <citation type="journal article" date="2019" name="Int. J. Syst. Evol. Microbiol.">
        <title>The Global Catalogue of Microorganisms (GCM) 10K type strain sequencing project: providing services to taxonomists for standard genome sequencing and annotation.</title>
        <authorList>
            <consortium name="The Broad Institute Genomics Platform"/>
            <consortium name="The Broad Institute Genome Sequencing Center for Infectious Disease"/>
            <person name="Wu L."/>
            <person name="Ma J."/>
        </authorList>
    </citation>
    <scope>NUCLEOTIDE SEQUENCE [LARGE SCALE GENOMIC DNA]</scope>
    <source>
        <strain evidence="1 2">JCM 14603</strain>
    </source>
</reference>
<evidence type="ECO:0000313" key="2">
    <source>
        <dbReference type="Proteomes" id="UP001500238"/>
    </source>
</evidence>
<name>A0ABN1I1L3_9SPHN</name>
<evidence type="ECO:0000313" key="1">
    <source>
        <dbReference type="EMBL" id="GAA0679150.1"/>
    </source>
</evidence>
<dbReference type="InterPro" id="IPR012668">
    <property type="entry name" value="CHP02466"/>
</dbReference>
<organism evidence="1 2">
    <name type="scientific">Sphingomonas insulae</name>
    <dbReference type="NCBI Taxonomy" id="424800"/>
    <lineage>
        <taxon>Bacteria</taxon>
        <taxon>Pseudomonadati</taxon>
        <taxon>Pseudomonadota</taxon>
        <taxon>Alphaproteobacteria</taxon>
        <taxon>Sphingomonadales</taxon>
        <taxon>Sphingomonadaceae</taxon>
        <taxon>Sphingomonas</taxon>
    </lineage>
</organism>
<dbReference type="Pfam" id="PF13759">
    <property type="entry name" value="2OG-FeII_Oxy_5"/>
    <property type="match status" value="1"/>
</dbReference>
<evidence type="ECO:0008006" key="3">
    <source>
        <dbReference type="Google" id="ProtNLM"/>
    </source>
</evidence>
<sequence length="134" mass="14775">MRRLSHFEGRDPASVAWTVRMWANISPAGALNMSHAHPGVLWAAVYYVDMGDPPAGEDAGGELFFEDPRFPLPLMRLPGFRLLGIDGQPQPVERRLPTAAGDLVVFPAWVRHGVRPHKGARDRISVAMNIDVKA</sequence>
<dbReference type="Proteomes" id="UP001500238">
    <property type="component" value="Unassembled WGS sequence"/>
</dbReference>
<gene>
    <name evidence="1" type="ORF">GCM10009102_34670</name>
</gene>
<proteinExistence type="predicted"/>
<dbReference type="RefSeq" id="WP_163957075.1">
    <property type="nucleotide sequence ID" value="NZ_BAAAES010000026.1"/>
</dbReference>
<protein>
    <recommendedName>
        <fullName evidence="3">Fe2OG dioxygenase domain-containing protein</fullName>
    </recommendedName>
</protein>